<proteinExistence type="predicted"/>
<comment type="caution">
    <text evidence="1">The sequence shown here is derived from an EMBL/GenBank/DDBJ whole genome shotgun (WGS) entry which is preliminary data.</text>
</comment>
<dbReference type="Proteomes" id="UP000070163">
    <property type="component" value="Unassembled WGS sequence"/>
</dbReference>
<keyword evidence="2" id="KW-1185">Reference proteome</keyword>
<dbReference type="AlphaFoldDB" id="A0A133U9J3"/>
<organism evidence="1 2">
    <name type="scientific">candidate division MSBL1 archaeon SCGC-AAA259A05</name>
    <dbReference type="NCBI Taxonomy" id="1698259"/>
    <lineage>
        <taxon>Archaea</taxon>
        <taxon>Methanobacteriati</taxon>
        <taxon>Methanobacteriota</taxon>
        <taxon>candidate division MSBL1</taxon>
    </lineage>
</organism>
<sequence length="90" mass="10143">MSKGRSWKKKVTKGSVEAVYIFDDLLIRTGLLPSSWKRGVGLTFIPSLLDLILTIFRGSDIVAGTEARVMRKRKKRVTARNWPGKMSFSS</sequence>
<gene>
    <name evidence="1" type="ORF">AKJ57_03365</name>
</gene>
<dbReference type="EMBL" id="LHXJ01000034">
    <property type="protein sequence ID" value="KXA90862.1"/>
    <property type="molecule type" value="Genomic_DNA"/>
</dbReference>
<protein>
    <submittedName>
        <fullName evidence="1">Uncharacterized protein</fullName>
    </submittedName>
</protein>
<reference evidence="1 2" key="1">
    <citation type="journal article" date="2016" name="Sci. Rep.">
        <title>Metabolic traits of an uncultured archaeal lineage -MSBL1- from brine pools of the Red Sea.</title>
        <authorList>
            <person name="Mwirichia R."/>
            <person name="Alam I."/>
            <person name="Rashid M."/>
            <person name="Vinu M."/>
            <person name="Ba-Alawi W."/>
            <person name="Anthony Kamau A."/>
            <person name="Kamanda Ngugi D."/>
            <person name="Goker M."/>
            <person name="Klenk H.P."/>
            <person name="Bajic V."/>
            <person name="Stingl U."/>
        </authorList>
    </citation>
    <scope>NUCLEOTIDE SEQUENCE [LARGE SCALE GENOMIC DNA]</scope>
    <source>
        <strain evidence="1">SCGC-AAA259A05</strain>
    </source>
</reference>
<evidence type="ECO:0000313" key="1">
    <source>
        <dbReference type="EMBL" id="KXA90862.1"/>
    </source>
</evidence>
<name>A0A133U9J3_9EURY</name>
<evidence type="ECO:0000313" key="2">
    <source>
        <dbReference type="Proteomes" id="UP000070163"/>
    </source>
</evidence>
<accession>A0A133U9J3</accession>